<feature type="domain" description="TRNA-binding" evidence="5">
    <location>
        <begin position="78"/>
        <end position="189"/>
    </location>
</feature>
<evidence type="ECO:0000256" key="3">
    <source>
        <dbReference type="PROSITE-ProRule" id="PRU00209"/>
    </source>
</evidence>
<name>A0A222EN65_9MOLU</name>
<dbReference type="InterPro" id="IPR033714">
    <property type="entry name" value="tRNA_bind_bactPheRS"/>
</dbReference>
<dbReference type="AlphaFoldDB" id="A0A222EN65"/>
<protein>
    <submittedName>
        <fullName evidence="6">Putative tRNA-binding protein</fullName>
    </submittedName>
</protein>
<dbReference type="RefSeq" id="WP_211279182.1">
    <property type="nucleotide sequence ID" value="NZ_CP022535.1"/>
</dbReference>
<dbReference type="PROSITE" id="PS50886">
    <property type="entry name" value="TRBD"/>
    <property type="match status" value="1"/>
</dbReference>
<keyword evidence="1 3" id="KW-0820">tRNA-binding</keyword>
<dbReference type="GO" id="GO:0000049">
    <property type="term" value="F:tRNA binding"/>
    <property type="evidence" value="ECO:0007669"/>
    <property type="project" value="UniProtKB-UniRule"/>
</dbReference>
<evidence type="ECO:0000313" key="7">
    <source>
        <dbReference type="Proteomes" id="UP000203229"/>
    </source>
</evidence>
<dbReference type="InterPro" id="IPR002547">
    <property type="entry name" value="tRNA-bd_dom"/>
</dbReference>
<dbReference type="Pfam" id="PF01588">
    <property type="entry name" value="tRNA_bind"/>
    <property type="match status" value="1"/>
</dbReference>
<sequence length="192" mass="21864">MKIFLNYLNKFRCISLAINNKEVTNTETKNNIVTLYNYDEVIGYNILNIDLNDVENKLENKELQKLTKELLKNNGIDINFEDQFIVVKVIDCENIPNTHLSNCKVFDGKEYLQIVCGARNVRKEMFTVLATIGSWLPNGMQIKKGKLAGIDSFGMLCSKKELNINSPKINDEGIIDLTLSENNVGKSVWEII</sequence>
<dbReference type="CDD" id="cd02796">
    <property type="entry name" value="tRNA_bind_bactPheRS"/>
    <property type="match status" value="1"/>
</dbReference>
<gene>
    <name evidence="6" type="ORF">SCORR_v1c01430</name>
</gene>
<evidence type="ECO:0000313" key="6">
    <source>
        <dbReference type="EMBL" id="ASP27918.1"/>
    </source>
</evidence>
<dbReference type="KEGG" id="scou:SCORR_v1c01430"/>
<dbReference type="InterPro" id="IPR037154">
    <property type="entry name" value="YtpR-like_sf"/>
</dbReference>
<dbReference type="Proteomes" id="UP000203229">
    <property type="component" value="Chromosome"/>
</dbReference>
<dbReference type="Gene3D" id="2.40.50.140">
    <property type="entry name" value="Nucleic acid-binding proteins"/>
    <property type="match status" value="1"/>
</dbReference>
<evidence type="ECO:0000256" key="1">
    <source>
        <dbReference type="ARBA" id="ARBA00022555"/>
    </source>
</evidence>
<keyword evidence="7" id="KW-1185">Reference proteome</keyword>
<accession>A0A222EN65</accession>
<dbReference type="InterPro" id="IPR012340">
    <property type="entry name" value="NA-bd_OB-fold"/>
</dbReference>
<evidence type="ECO:0000256" key="4">
    <source>
        <dbReference type="SAM" id="Coils"/>
    </source>
</evidence>
<proteinExistence type="predicted"/>
<dbReference type="SUPFAM" id="SSF50249">
    <property type="entry name" value="Nucleic acid-binding proteins"/>
    <property type="match status" value="1"/>
</dbReference>
<evidence type="ECO:0000256" key="2">
    <source>
        <dbReference type="ARBA" id="ARBA00022884"/>
    </source>
</evidence>
<dbReference type="NCBIfam" id="NF045760">
    <property type="entry name" value="YtpR"/>
    <property type="match status" value="1"/>
</dbReference>
<keyword evidence="4" id="KW-0175">Coiled coil</keyword>
<feature type="coiled-coil region" evidence="4">
    <location>
        <begin position="44"/>
        <end position="71"/>
    </location>
</feature>
<dbReference type="Gene3D" id="3.30.1940.10">
    <property type="entry name" value="YtpR-like"/>
    <property type="match status" value="1"/>
</dbReference>
<organism evidence="6 7">
    <name type="scientific">Spiroplasma corruscae</name>
    <dbReference type="NCBI Taxonomy" id="216934"/>
    <lineage>
        <taxon>Bacteria</taxon>
        <taxon>Bacillati</taxon>
        <taxon>Mycoplasmatota</taxon>
        <taxon>Mollicutes</taxon>
        <taxon>Entomoplasmatales</taxon>
        <taxon>Spiroplasmataceae</taxon>
        <taxon>Spiroplasma</taxon>
    </lineage>
</organism>
<reference evidence="6 7" key="1">
    <citation type="submission" date="2017-07" db="EMBL/GenBank/DDBJ databases">
        <title>Complete genome sequence of Spiroplasma corruscae EC-1 (DSM 19793).</title>
        <authorList>
            <person name="Tsai Y.-M."/>
            <person name="Lo W.-S."/>
            <person name="Kuo C.-H."/>
        </authorList>
    </citation>
    <scope>NUCLEOTIDE SEQUENCE [LARGE SCALE GENOMIC DNA]</scope>
    <source>
        <strain evidence="6 7">EC-1</strain>
    </source>
</reference>
<dbReference type="EMBL" id="CP022535">
    <property type="protein sequence ID" value="ASP27918.1"/>
    <property type="molecule type" value="Genomic_DNA"/>
</dbReference>
<keyword evidence="2 3" id="KW-0694">RNA-binding</keyword>
<evidence type="ECO:0000259" key="5">
    <source>
        <dbReference type="PROSITE" id="PS50886"/>
    </source>
</evidence>